<proteinExistence type="predicted"/>
<comment type="caution">
    <text evidence="2">The sequence shown here is derived from an EMBL/GenBank/DDBJ whole genome shotgun (WGS) entry which is preliminary data.</text>
</comment>
<accession>A0A7J6WXX4</accession>
<dbReference type="Proteomes" id="UP000554482">
    <property type="component" value="Unassembled WGS sequence"/>
</dbReference>
<dbReference type="InterPro" id="IPR026960">
    <property type="entry name" value="RVT-Znf"/>
</dbReference>
<protein>
    <recommendedName>
        <fullName evidence="1">Reverse transcriptase zinc-binding domain-containing protein</fullName>
    </recommendedName>
</protein>
<keyword evidence="3" id="KW-1185">Reference proteome</keyword>
<feature type="domain" description="Reverse transcriptase zinc-binding" evidence="1">
    <location>
        <begin position="37"/>
        <end position="112"/>
    </location>
</feature>
<evidence type="ECO:0000313" key="3">
    <source>
        <dbReference type="Proteomes" id="UP000554482"/>
    </source>
</evidence>
<gene>
    <name evidence="2" type="ORF">FRX31_008490</name>
</gene>
<dbReference type="AlphaFoldDB" id="A0A7J6WXX4"/>
<reference evidence="2 3" key="1">
    <citation type="submission" date="2020-06" db="EMBL/GenBank/DDBJ databases">
        <title>Transcriptomic and genomic resources for Thalictrum thalictroides and T. hernandezii: Facilitating candidate gene discovery in an emerging model plant lineage.</title>
        <authorList>
            <person name="Arias T."/>
            <person name="Riano-Pachon D.M."/>
            <person name="Di Stilio V.S."/>
        </authorList>
    </citation>
    <scope>NUCLEOTIDE SEQUENCE [LARGE SCALE GENOMIC DNA]</scope>
    <source>
        <strain evidence="3">cv. WT478/WT964</strain>
        <tissue evidence="2">Leaves</tissue>
    </source>
</reference>
<dbReference type="EMBL" id="JABWDY010008781">
    <property type="protein sequence ID" value="KAF5201923.1"/>
    <property type="molecule type" value="Genomic_DNA"/>
</dbReference>
<name>A0A7J6WXX4_THATH</name>
<evidence type="ECO:0000313" key="2">
    <source>
        <dbReference type="EMBL" id="KAF5201923.1"/>
    </source>
</evidence>
<evidence type="ECO:0000259" key="1">
    <source>
        <dbReference type="Pfam" id="PF13966"/>
    </source>
</evidence>
<organism evidence="2 3">
    <name type="scientific">Thalictrum thalictroides</name>
    <name type="common">Rue-anemone</name>
    <name type="synonym">Anemone thalictroides</name>
    <dbReference type="NCBI Taxonomy" id="46969"/>
    <lineage>
        <taxon>Eukaryota</taxon>
        <taxon>Viridiplantae</taxon>
        <taxon>Streptophyta</taxon>
        <taxon>Embryophyta</taxon>
        <taxon>Tracheophyta</taxon>
        <taxon>Spermatophyta</taxon>
        <taxon>Magnoliopsida</taxon>
        <taxon>Ranunculales</taxon>
        <taxon>Ranunculaceae</taxon>
        <taxon>Thalictroideae</taxon>
        <taxon>Thalictrum</taxon>
    </lineage>
</organism>
<sequence>MNGEWKPQCRRRNLRTNEAIEINELMETLNSVSLNSDADSWEWKWNKDKVFSVKSFYNNLLKAHKKGRILKKDRLYEKHIVEDNLCNLRNSSNITESCLHLFLECPLVAQVWQKLIGHLP</sequence>
<dbReference type="Pfam" id="PF13966">
    <property type="entry name" value="zf-RVT"/>
    <property type="match status" value="1"/>
</dbReference>